<gene>
    <name evidence="1" type="ORF">SAMN04489712_102297</name>
</gene>
<dbReference type="SUPFAM" id="SSF54427">
    <property type="entry name" value="NTF2-like"/>
    <property type="match status" value="1"/>
</dbReference>
<dbReference type="InterPro" id="IPR009959">
    <property type="entry name" value="Cyclase_SnoaL-like"/>
</dbReference>
<keyword evidence="2" id="KW-1185">Reference proteome</keyword>
<sequence>MAQDPLEIAYHMSAVFNDCDEEAAYTYVADDFVDHEAPPGTPGGPGGYLATARFMNEVFADATWEHLHSFSSGDLALIHVRFTGRHVGDFLGVAPTGREVSIEHMHMYRVADGKVVEHWGCRQDLFLMLQLGMVELELRPFVPEAQLAELRQG</sequence>
<dbReference type="EMBL" id="FNVO01000002">
    <property type="protein sequence ID" value="SEF85881.1"/>
    <property type="molecule type" value="Genomic_DNA"/>
</dbReference>
<name>A0A1H5VGF5_9ACTN</name>
<accession>A0A1H5VGF5</accession>
<dbReference type="Gene3D" id="3.10.450.50">
    <property type="match status" value="1"/>
</dbReference>
<dbReference type="Pfam" id="PF07366">
    <property type="entry name" value="SnoaL"/>
    <property type="match status" value="1"/>
</dbReference>
<organism evidence="1 2">
    <name type="scientific">Thermomonospora echinospora</name>
    <dbReference type="NCBI Taxonomy" id="1992"/>
    <lineage>
        <taxon>Bacteria</taxon>
        <taxon>Bacillati</taxon>
        <taxon>Actinomycetota</taxon>
        <taxon>Actinomycetes</taxon>
        <taxon>Streptosporangiales</taxon>
        <taxon>Thermomonosporaceae</taxon>
        <taxon>Thermomonospora</taxon>
    </lineage>
</organism>
<dbReference type="RefSeq" id="WP_235017661.1">
    <property type="nucleotide sequence ID" value="NZ_FNVO01000002.1"/>
</dbReference>
<dbReference type="InterPro" id="IPR032710">
    <property type="entry name" value="NTF2-like_dom_sf"/>
</dbReference>
<dbReference type="PANTHER" id="PTHR38436">
    <property type="entry name" value="POLYKETIDE CYCLASE SNOAL-LIKE DOMAIN"/>
    <property type="match status" value="1"/>
</dbReference>
<dbReference type="PANTHER" id="PTHR38436:SF1">
    <property type="entry name" value="ESTER CYCLASE"/>
    <property type="match status" value="1"/>
</dbReference>
<reference evidence="2" key="1">
    <citation type="submission" date="2016-10" db="EMBL/GenBank/DDBJ databases">
        <authorList>
            <person name="Varghese N."/>
            <person name="Submissions S."/>
        </authorList>
    </citation>
    <scope>NUCLEOTIDE SEQUENCE [LARGE SCALE GENOMIC DNA]</scope>
    <source>
        <strain evidence="2">DSM 43163</strain>
    </source>
</reference>
<dbReference type="AlphaFoldDB" id="A0A1H5VGF5"/>
<protein>
    <submittedName>
        <fullName evidence="1">Predicted ester cyclase</fullName>
    </submittedName>
</protein>
<dbReference type="Proteomes" id="UP000236723">
    <property type="component" value="Unassembled WGS sequence"/>
</dbReference>
<proteinExistence type="predicted"/>
<evidence type="ECO:0000313" key="2">
    <source>
        <dbReference type="Proteomes" id="UP000236723"/>
    </source>
</evidence>
<dbReference type="GO" id="GO:0030638">
    <property type="term" value="P:polyketide metabolic process"/>
    <property type="evidence" value="ECO:0007669"/>
    <property type="project" value="InterPro"/>
</dbReference>
<evidence type="ECO:0000313" key="1">
    <source>
        <dbReference type="EMBL" id="SEF85881.1"/>
    </source>
</evidence>